<name>A0A1J5REE8_9ZZZZ</name>
<evidence type="ECO:0000313" key="1">
    <source>
        <dbReference type="EMBL" id="OIQ93738.1"/>
    </source>
</evidence>
<organism evidence="1">
    <name type="scientific">mine drainage metagenome</name>
    <dbReference type="NCBI Taxonomy" id="410659"/>
    <lineage>
        <taxon>unclassified sequences</taxon>
        <taxon>metagenomes</taxon>
        <taxon>ecological metagenomes</taxon>
    </lineage>
</organism>
<reference evidence="1" key="1">
    <citation type="submission" date="2016-10" db="EMBL/GenBank/DDBJ databases">
        <title>Sequence of Gallionella enrichment culture.</title>
        <authorList>
            <person name="Poehlein A."/>
            <person name="Muehling M."/>
            <person name="Daniel R."/>
        </authorList>
    </citation>
    <scope>NUCLEOTIDE SEQUENCE</scope>
</reference>
<comment type="caution">
    <text evidence="1">The sequence shown here is derived from an EMBL/GenBank/DDBJ whole genome shotgun (WGS) entry which is preliminary data.</text>
</comment>
<sequence>MSDHIKPIDEALAVELISEMRLLNFRDLGETMIHHGMHRHRGRISVMMSASGSNFLVKHPCNTRPLVA</sequence>
<protein>
    <submittedName>
        <fullName evidence="1">Uncharacterized protein</fullName>
    </submittedName>
</protein>
<gene>
    <name evidence="1" type="ORF">GALL_243300</name>
</gene>
<dbReference type="AlphaFoldDB" id="A0A1J5REE8"/>
<proteinExistence type="predicted"/>
<dbReference type="EMBL" id="MLJW01000201">
    <property type="protein sequence ID" value="OIQ93738.1"/>
    <property type="molecule type" value="Genomic_DNA"/>
</dbReference>
<accession>A0A1J5REE8</accession>